<comment type="caution">
    <text evidence="2">The sequence shown here is derived from an EMBL/GenBank/DDBJ whole genome shotgun (WGS) entry which is preliminary data.</text>
</comment>
<name>A0A370DDB8_9GAMM</name>
<evidence type="ECO:0000259" key="1">
    <source>
        <dbReference type="Pfam" id="PF02627"/>
    </source>
</evidence>
<keyword evidence="3" id="KW-1185">Reference proteome</keyword>
<dbReference type="InterPro" id="IPR029032">
    <property type="entry name" value="AhpD-like"/>
</dbReference>
<protein>
    <submittedName>
        <fullName evidence="2">Carboxymuconolactone decarboxylase</fullName>
    </submittedName>
</protein>
<proteinExistence type="predicted"/>
<dbReference type="PANTHER" id="PTHR35446:SF3">
    <property type="entry name" value="CMD DOMAIN-CONTAINING PROTEIN"/>
    <property type="match status" value="1"/>
</dbReference>
<dbReference type="InterPro" id="IPR004675">
    <property type="entry name" value="AhpD_core"/>
</dbReference>
<accession>A0A370DDB8</accession>
<feature type="domain" description="Carboxymuconolactone decarboxylase-like" evidence="1">
    <location>
        <begin position="43"/>
        <end position="102"/>
    </location>
</feature>
<reference evidence="2 3" key="1">
    <citation type="journal article" date="2018" name="ISME J.">
        <title>Endosymbiont genomes yield clues of tubeworm success.</title>
        <authorList>
            <person name="Li Y."/>
            <person name="Liles M.R."/>
            <person name="Halanych K.M."/>
        </authorList>
    </citation>
    <scope>NUCLEOTIDE SEQUENCE [LARGE SCALE GENOMIC DNA]</scope>
    <source>
        <strain evidence="2">A1464</strain>
    </source>
</reference>
<dbReference type="GO" id="GO:0051920">
    <property type="term" value="F:peroxiredoxin activity"/>
    <property type="evidence" value="ECO:0007669"/>
    <property type="project" value="InterPro"/>
</dbReference>
<gene>
    <name evidence="2" type="ORF">DIZ80_08330</name>
</gene>
<dbReference type="AlphaFoldDB" id="A0A370DDB8"/>
<dbReference type="NCBIfam" id="TIGR00778">
    <property type="entry name" value="ahpD_dom"/>
    <property type="match status" value="1"/>
</dbReference>
<sequence>MKPYPLYTAETAKFPADKLLLSVENMLGFVPNVFATLAESEPALRAFMQLNTQMSETHFTPTEREVIQAAVSVENECSYCVAGHSAFAEMQGVDTNTINAVRDRDRINDVRLEALQTFSSVLSNSKGVINKDHLQDFLSAGYTAEQALEVILGVCVKTFSNLTNNLIQIPLDEEFVEYRWNPKQSSVDISNKHKGKHVRTG</sequence>
<dbReference type="Gene3D" id="1.20.1290.10">
    <property type="entry name" value="AhpD-like"/>
    <property type="match status" value="1"/>
</dbReference>
<organism evidence="2 3">
    <name type="scientific">endosymbiont of Galathealinum brachiosum</name>
    <dbReference type="NCBI Taxonomy" id="2200906"/>
    <lineage>
        <taxon>Bacteria</taxon>
        <taxon>Pseudomonadati</taxon>
        <taxon>Pseudomonadota</taxon>
        <taxon>Gammaproteobacteria</taxon>
        <taxon>sulfur-oxidizing symbionts</taxon>
    </lineage>
</organism>
<evidence type="ECO:0000313" key="2">
    <source>
        <dbReference type="EMBL" id="RDH82297.1"/>
    </source>
</evidence>
<dbReference type="SUPFAM" id="SSF69118">
    <property type="entry name" value="AhpD-like"/>
    <property type="match status" value="1"/>
</dbReference>
<dbReference type="Proteomes" id="UP000254266">
    <property type="component" value="Unassembled WGS sequence"/>
</dbReference>
<dbReference type="Pfam" id="PF02627">
    <property type="entry name" value="CMD"/>
    <property type="match status" value="1"/>
</dbReference>
<evidence type="ECO:0000313" key="3">
    <source>
        <dbReference type="Proteomes" id="UP000254266"/>
    </source>
</evidence>
<dbReference type="PANTHER" id="PTHR35446">
    <property type="entry name" value="SI:CH211-175M2.5"/>
    <property type="match status" value="1"/>
</dbReference>
<dbReference type="EMBL" id="QFXC01000011">
    <property type="protein sequence ID" value="RDH82297.1"/>
    <property type="molecule type" value="Genomic_DNA"/>
</dbReference>
<dbReference type="InterPro" id="IPR003779">
    <property type="entry name" value="CMD-like"/>
</dbReference>